<dbReference type="VEuPathDB" id="AmoebaDB:MBAL_010516"/>
<keyword evidence="13" id="KW-0670">Pyruvate</keyword>
<evidence type="ECO:0000256" key="4">
    <source>
        <dbReference type="ARBA" id="ARBA00022793"/>
    </source>
</evidence>
<feature type="binding site" evidence="8">
    <location>
        <position position="453"/>
    </location>
    <ligand>
        <name>Mg(2+)</name>
        <dbReference type="ChEBI" id="CHEBI:18420"/>
    </ligand>
</feature>
<protein>
    <submittedName>
        <fullName evidence="13">Hydroxyphenylpyruvate decarboxylase</fullName>
        <ecNumber evidence="13">4.1.1.80</ecNumber>
    </submittedName>
</protein>
<evidence type="ECO:0000259" key="10">
    <source>
        <dbReference type="Pfam" id="PF00205"/>
    </source>
</evidence>
<dbReference type="GO" id="GO:0000287">
    <property type="term" value="F:magnesium ion binding"/>
    <property type="evidence" value="ECO:0007669"/>
    <property type="project" value="InterPro"/>
</dbReference>
<dbReference type="InterPro" id="IPR029035">
    <property type="entry name" value="DHS-like_NAD/FAD-binding_dom"/>
</dbReference>
<dbReference type="InterPro" id="IPR047213">
    <property type="entry name" value="TPP_PYR_PDC_IPDC-like"/>
</dbReference>
<feature type="binding site" evidence="8">
    <location>
        <position position="482"/>
    </location>
    <ligand>
        <name>Mg(2+)</name>
        <dbReference type="ChEBI" id="CHEBI:18420"/>
    </ligand>
</feature>
<evidence type="ECO:0000256" key="8">
    <source>
        <dbReference type="PIRSR" id="PIRSR036565-2"/>
    </source>
</evidence>
<reference evidence="13" key="1">
    <citation type="journal article" date="2016" name="Environ. Microbiol.">
        <title>Lateral gene transfer of p-cresol- and indole-producing enzymes from environmental bacteria to Mastigamoeba balamuthi.</title>
        <authorList>
            <person name="Nyvltova E."/>
            <person name="Sut'ak R."/>
            <person name="Zarsky V."/>
            <person name="Harant K."/>
            <person name="Hrdy I."/>
            <person name="Tachezy J."/>
        </authorList>
    </citation>
    <scope>NUCLEOTIDE SEQUENCE</scope>
</reference>
<dbReference type="EC" id="4.1.1.80" evidence="13"/>
<dbReference type="InterPro" id="IPR029061">
    <property type="entry name" value="THDP-binding"/>
</dbReference>
<dbReference type="InterPro" id="IPR012110">
    <property type="entry name" value="PDC/IPDC-like"/>
</dbReference>
<dbReference type="AlphaFoldDB" id="A0A1P8BJB2"/>
<dbReference type="GO" id="GO:0005829">
    <property type="term" value="C:cytosol"/>
    <property type="evidence" value="ECO:0007669"/>
    <property type="project" value="TreeGrafter"/>
</dbReference>
<comment type="cofactor">
    <cofactor evidence="1">
        <name>thiamine diphosphate</name>
        <dbReference type="ChEBI" id="CHEBI:58937"/>
    </cofactor>
</comment>
<comment type="cofactor">
    <cofactor evidence="8">
        <name>Mg(2+)</name>
        <dbReference type="ChEBI" id="CHEBI:18420"/>
    </cofactor>
    <text evidence="8">Binds 1 Mg(2+) per subunit.</text>
</comment>
<dbReference type="Pfam" id="PF02775">
    <property type="entry name" value="TPP_enzyme_C"/>
    <property type="match status" value="1"/>
</dbReference>
<feature type="domain" description="Thiamine pyrophosphate enzyme central" evidence="10">
    <location>
        <begin position="212"/>
        <end position="308"/>
    </location>
</feature>
<dbReference type="GO" id="GO:0000949">
    <property type="term" value="P:aromatic amino acid family catabolic process to alcohol via Ehrlich pathway"/>
    <property type="evidence" value="ECO:0007669"/>
    <property type="project" value="TreeGrafter"/>
</dbReference>
<dbReference type="PANTHER" id="PTHR43452">
    <property type="entry name" value="PYRUVATE DECARBOXYLASE"/>
    <property type="match status" value="1"/>
</dbReference>
<evidence type="ECO:0000259" key="12">
    <source>
        <dbReference type="Pfam" id="PF02776"/>
    </source>
</evidence>
<evidence type="ECO:0000256" key="1">
    <source>
        <dbReference type="ARBA" id="ARBA00001964"/>
    </source>
</evidence>
<keyword evidence="4" id="KW-0210">Decarboxylase</keyword>
<evidence type="ECO:0000256" key="7">
    <source>
        <dbReference type="ARBA" id="ARBA00023239"/>
    </source>
</evidence>
<dbReference type="CDD" id="cd07038">
    <property type="entry name" value="TPP_PYR_PDC_IPDC_like"/>
    <property type="match status" value="1"/>
</dbReference>
<dbReference type="InterPro" id="IPR012001">
    <property type="entry name" value="Thiamin_PyroP_enz_TPP-bd_dom"/>
</dbReference>
<dbReference type="PIRSF" id="PIRSF036565">
    <property type="entry name" value="Pyruvt_ip_decrb"/>
    <property type="match status" value="1"/>
</dbReference>
<dbReference type="InterPro" id="IPR012000">
    <property type="entry name" value="Thiamin_PyroP_enz_cen_dom"/>
</dbReference>
<name>A0A1P8BJB2_MASBA</name>
<dbReference type="Gene3D" id="3.40.50.970">
    <property type="match status" value="2"/>
</dbReference>
<feature type="binding site" evidence="8">
    <location>
        <position position="480"/>
    </location>
    <ligand>
        <name>Mg(2+)</name>
        <dbReference type="ChEBI" id="CHEBI:18420"/>
    </ligand>
</feature>
<proteinExistence type="evidence at transcript level"/>
<evidence type="ECO:0000256" key="9">
    <source>
        <dbReference type="RuleBase" id="RU362132"/>
    </source>
</evidence>
<evidence type="ECO:0000256" key="2">
    <source>
        <dbReference type="ARBA" id="ARBA00007812"/>
    </source>
</evidence>
<dbReference type="Pfam" id="PF00205">
    <property type="entry name" value="TPP_enzyme_M"/>
    <property type="match status" value="1"/>
</dbReference>
<keyword evidence="6 9" id="KW-0786">Thiamine pyrophosphate</keyword>
<keyword evidence="7 13" id="KW-0456">Lyase</keyword>
<evidence type="ECO:0000256" key="3">
    <source>
        <dbReference type="ARBA" id="ARBA00022723"/>
    </source>
</evidence>
<sequence>MATEAGATKVSVGQYVLQRLHEAGAVYAFGVPGDYVIRLFEVAQQCHTAGLFSPSIVNCCNELNASYAAYGYSAVKGIGALVVTYGVGELSAINGVAGAFEEMHPVIVVSGAPRRDVEASSVKLHHMWGPYRAPYDVYKHVTVAQAFLTDPVHVPAQVDGLVYECMKKRRPVFLSIPVDMIDEKVLGPTGPLVFAPLVAPATNFAICEHVVRETVARLQTAKLPVFVVDALVPRLQLEPLIAELLARAAGIPYAVTPLAKGAVPECSPLFLGVYHARWGTTEARKRVEASDAVVVLGEVLMAMSTISPSVEEKSLIKLREFSALVAGRELSPAPLEYILAKLAADAPVRRDCEPAPFMESDECHTALRPFVPARGALCLKRMWDLLGCFITEDSVVIADVGTSVYCSMNLLLPKGTIYVGQVSYESIGFSLPAALGALLAGGPKKSVFVVIGDGAFQMVAQELSTIIRHELKPFIFLVDNDGYTIERCIIDGPFDNIAKWKYALLPAVFGAQEGFALDARTEAELEAALAAMTAGTCSMVVAHVPPYDAPKNMQLSYAK</sequence>
<accession>A0A1P8BJB2</accession>
<comment type="similarity">
    <text evidence="2 9">Belongs to the TPP enzyme family.</text>
</comment>
<dbReference type="GO" id="GO:0050546">
    <property type="term" value="F:4-hydroxyphenylpyruvate decarboxylase activity"/>
    <property type="evidence" value="ECO:0007669"/>
    <property type="project" value="UniProtKB-EC"/>
</dbReference>
<dbReference type="Gene3D" id="3.40.50.1220">
    <property type="entry name" value="TPP-binding domain"/>
    <property type="match status" value="1"/>
</dbReference>
<dbReference type="SUPFAM" id="SSF52518">
    <property type="entry name" value="Thiamin diphosphate-binding fold (THDP-binding)"/>
    <property type="match status" value="2"/>
</dbReference>
<dbReference type="Pfam" id="PF02776">
    <property type="entry name" value="TPP_enzyme_N"/>
    <property type="match status" value="1"/>
</dbReference>
<dbReference type="GO" id="GO:0030976">
    <property type="term" value="F:thiamine pyrophosphate binding"/>
    <property type="evidence" value="ECO:0007669"/>
    <property type="project" value="InterPro"/>
</dbReference>
<dbReference type="EMBL" id="KX352254">
    <property type="protein sequence ID" value="ANP21963.1"/>
    <property type="molecule type" value="mRNA"/>
</dbReference>
<evidence type="ECO:0000313" key="13">
    <source>
        <dbReference type="EMBL" id="ANP21963.1"/>
    </source>
</evidence>
<dbReference type="FunFam" id="3.40.50.970:FF:000024">
    <property type="entry name" value="Pyruvate decarboxylase isozyme"/>
    <property type="match status" value="1"/>
</dbReference>
<dbReference type="SUPFAM" id="SSF52467">
    <property type="entry name" value="DHS-like NAD/FAD-binding domain"/>
    <property type="match status" value="1"/>
</dbReference>
<keyword evidence="3 8" id="KW-0479">Metal-binding</keyword>
<feature type="domain" description="Thiamine pyrophosphate enzyme N-terminal TPP-binding" evidence="12">
    <location>
        <begin position="11"/>
        <end position="118"/>
    </location>
</feature>
<dbReference type="PANTHER" id="PTHR43452:SF30">
    <property type="entry name" value="PYRUVATE DECARBOXYLASE ISOZYME 1-RELATED"/>
    <property type="match status" value="1"/>
</dbReference>
<organism evidence="13">
    <name type="scientific">Mastigamoeba balamuthi</name>
    <name type="common">Phreatamoeba balamuthi</name>
    <dbReference type="NCBI Taxonomy" id="108607"/>
    <lineage>
        <taxon>Eukaryota</taxon>
        <taxon>Amoebozoa</taxon>
        <taxon>Evosea</taxon>
        <taxon>Archamoebae</taxon>
        <taxon>Mastigamoebida</taxon>
        <taxon>Mastigamoebidae</taxon>
        <taxon>Mastigamoeba</taxon>
    </lineage>
</organism>
<evidence type="ECO:0000256" key="6">
    <source>
        <dbReference type="ARBA" id="ARBA00023052"/>
    </source>
</evidence>
<evidence type="ECO:0000256" key="5">
    <source>
        <dbReference type="ARBA" id="ARBA00022842"/>
    </source>
</evidence>
<dbReference type="GO" id="GO:0004737">
    <property type="term" value="F:pyruvate decarboxylase activity"/>
    <property type="evidence" value="ECO:0007669"/>
    <property type="project" value="TreeGrafter"/>
</dbReference>
<keyword evidence="5 8" id="KW-0460">Magnesium</keyword>
<feature type="domain" description="Thiamine pyrophosphate enzyme TPP-binding" evidence="11">
    <location>
        <begin position="417"/>
        <end position="536"/>
    </location>
</feature>
<evidence type="ECO:0000259" key="11">
    <source>
        <dbReference type="Pfam" id="PF02775"/>
    </source>
</evidence>
<dbReference type="InterPro" id="IPR011766">
    <property type="entry name" value="TPP_enzyme_TPP-bd"/>
</dbReference>